<protein>
    <submittedName>
        <fullName evidence="5">Type I restriction modification DNA specificity domain protein</fullName>
    </submittedName>
</protein>
<feature type="domain" description="Type I restriction modification DNA specificity" evidence="4">
    <location>
        <begin position="5"/>
        <end position="142"/>
    </location>
</feature>
<organism evidence="5 6">
    <name type="scientific">Lactococcus lactis subsp. hordniae</name>
    <dbReference type="NCBI Taxonomy" id="203404"/>
    <lineage>
        <taxon>Bacteria</taxon>
        <taxon>Bacillati</taxon>
        <taxon>Bacillota</taxon>
        <taxon>Bacilli</taxon>
        <taxon>Lactobacillales</taxon>
        <taxon>Streptococcaceae</taxon>
        <taxon>Lactococcus</taxon>
    </lineage>
</organism>
<keyword evidence="3" id="KW-0238">DNA-binding</keyword>
<evidence type="ECO:0000256" key="2">
    <source>
        <dbReference type="ARBA" id="ARBA00022747"/>
    </source>
</evidence>
<dbReference type="Proteomes" id="UP000218744">
    <property type="component" value="Unassembled WGS sequence"/>
</dbReference>
<comment type="similarity">
    <text evidence="1">Belongs to the type-I restriction system S methylase family.</text>
</comment>
<dbReference type="SUPFAM" id="SSF116734">
    <property type="entry name" value="DNA methylase specificity domain"/>
    <property type="match status" value="2"/>
</dbReference>
<gene>
    <name evidence="5" type="ORF">RU90_GL002295</name>
</gene>
<dbReference type="EMBL" id="JXKA01000064">
    <property type="protein sequence ID" value="PCS09186.1"/>
    <property type="molecule type" value="Genomic_DNA"/>
</dbReference>
<keyword evidence="2" id="KW-0680">Restriction system</keyword>
<dbReference type="GO" id="GO:0009307">
    <property type="term" value="P:DNA restriction-modification system"/>
    <property type="evidence" value="ECO:0007669"/>
    <property type="project" value="UniProtKB-KW"/>
</dbReference>
<feature type="domain" description="Type I restriction modification DNA specificity" evidence="4">
    <location>
        <begin position="161"/>
        <end position="317"/>
    </location>
</feature>
<evidence type="ECO:0000313" key="5">
    <source>
        <dbReference type="EMBL" id="PCS09186.1"/>
    </source>
</evidence>
<dbReference type="InterPro" id="IPR044946">
    <property type="entry name" value="Restrct_endonuc_typeI_TRD_sf"/>
</dbReference>
<sequence>MTTGASISKNEFSSGNIPRVTASDNKNGIGLFTNRLSHKNFRTNGNFISYSFLGSAFYHEYDVSLDMKIHGLKIKGKTLNKYLGQFLVTCLRHTILTPSYGNQISSKDLLTKKILLPISELGDPDWEFMEDYTRNKFRQIKKSYKSLQKHQIIDRRELGEVEWTTLSLNDLFDVSIGNNIDGNKIDKYTGTIPYITRKESNNGIDGFLNKSFDEKYYSEIENFVITIGNETAKPFVQRYNFYTGTKVNILTPKEEKINNFYIMQFICEMIEKQRNRFSYSFSANSTRLKLQNIKLPTKDGQLDLIFMEQYMKRIENKVL</sequence>
<dbReference type="GO" id="GO:0003677">
    <property type="term" value="F:DNA binding"/>
    <property type="evidence" value="ECO:0007669"/>
    <property type="project" value="UniProtKB-KW"/>
</dbReference>
<name>A0A2A5S6S0_LACLH</name>
<dbReference type="AlphaFoldDB" id="A0A2A5S6S0"/>
<dbReference type="InterPro" id="IPR000055">
    <property type="entry name" value="Restrct_endonuc_typeI_TRD"/>
</dbReference>
<dbReference type="Pfam" id="PF01420">
    <property type="entry name" value="Methylase_S"/>
    <property type="match status" value="2"/>
</dbReference>
<evidence type="ECO:0000256" key="3">
    <source>
        <dbReference type="ARBA" id="ARBA00023125"/>
    </source>
</evidence>
<dbReference type="Gene3D" id="3.90.220.20">
    <property type="entry name" value="DNA methylase specificity domains"/>
    <property type="match status" value="2"/>
</dbReference>
<evidence type="ECO:0000259" key="4">
    <source>
        <dbReference type="Pfam" id="PF01420"/>
    </source>
</evidence>
<reference evidence="5 6" key="1">
    <citation type="submission" date="2014-12" db="EMBL/GenBank/DDBJ databases">
        <title>Draft genome sequences of 10 type strains of Lactococcus.</title>
        <authorList>
            <person name="Sun Z."/>
            <person name="Zhong Z."/>
            <person name="Liu W."/>
            <person name="Zhang W."/>
            <person name="Zhang H."/>
        </authorList>
    </citation>
    <scope>NUCLEOTIDE SEQUENCE [LARGE SCALE GENOMIC DNA]</scope>
    <source>
        <strain evidence="5 6">DSM 20450</strain>
    </source>
</reference>
<evidence type="ECO:0000313" key="6">
    <source>
        <dbReference type="Proteomes" id="UP000218744"/>
    </source>
</evidence>
<evidence type="ECO:0000256" key="1">
    <source>
        <dbReference type="ARBA" id="ARBA00010923"/>
    </source>
</evidence>
<accession>A0A2A5S6S0</accession>
<comment type="caution">
    <text evidence="5">The sequence shown here is derived from an EMBL/GenBank/DDBJ whole genome shotgun (WGS) entry which is preliminary data.</text>
</comment>
<proteinExistence type="inferred from homology"/>